<feature type="transmembrane region" description="Helical" evidence="1">
    <location>
        <begin position="45"/>
        <end position="67"/>
    </location>
</feature>
<sequence length="241" mass="26124">MVLGMMGRSIVAAARMAWVLWPWTLGLLALDLAQSFAGYVGKTPTAVALVQVAGFAVTALVTLRFYAGHLDVDWRAVLADRAQRSRFVAWYCFIGLLDLIGLPQGLAGHVPPLAALVCELGAYYFLLRLIAVLPAVVAWRTWPGVDRIWNAGGVLAWRIALFSFVMMLIAGTLVTLAALAVHPDMHALTADRQRLAASLDKLGPTWLLVMSVVTALIEMVSFAFDVACFRVVSSTPTQRAT</sequence>
<organism evidence="2 3">
    <name type="scientific">Tanticharoenia sakaeratensis NBRC 103193</name>
    <dbReference type="NCBI Taxonomy" id="1231623"/>
    <lineage>
        <taxon>Bacteria</taxon>
        <taxon>Pseudomonadati</taxon>
        <taxon>Pseudomonadota</taxon>
        <taxon>Alphaproteobacteria</taxon>
        <taxon>Acetobacterales</taxon>
        <taxon>Acetobacteraceae</taxon>
        <taxon>Tanticharoenia</taxon>
    </lineage>
</organism>
<keyword evidence="1" id="KW-0472">Membrane</keyword>
<dbReference type="STRING" id="1231623.Tasa_010_241"/>
<evidence type="ECO:0000313" key="3">
    <source>
        <dbReference type="Proteomes" id="UP000032679"/>
    </source>
</evidence>
<evidence type="ECO:0000256" key="1">
    <source>
        <dbReference type="SAM" id="Phobius"/>
    </source>
</evidence>
<comment type="caution">
    <text evidence="2">The sequence shown here is derived from an EMBL/GenBank/DDBJ whole genome shotgun (WGS) entry which is preliminary data.</text>
</comment>
<dbReference type="AlphaFoldDB" id="A0A0D6MJ58"/>
<feature type="transmembrane region" description="Helical" evidence="1">
    <location>
        <begin position="159"/>
        <end position="181"/>
    </location>
</feature>
<feature type="transmembrane region" description="Helical" evidence="1">
    <location>
        <begin position="113"/>
        <end position="139"/>
    </location>
</feature>
<keyword evidence="1" id="KW-0812">Transmembrane</keyword>
<evidence type="ECO:0008006" key="4">
    <source>
        <dbReference type="Google" id="ProtNLM"/>
    </source>
</evidence>
<evidence type="ECO:0000313" key="2">
    <source>
        <dbReference type="EMBL" id="GAN53694.1"/>
    </source>
</evidence>
<dbReference type="EMBL" id="BALE01000010">
    <property type="protein sequence ID" value="GAN53694.1"/>
    <property type="molecule type" value="Genomic_DNA"/>
</dbReference>
<feature type="transmembrane region" description="Helical" evidence="1">
    <location>
        <begin position="206"/>
        <end position="232"/>
    </location>
</feature>
<accession>A0A0D6MJ58</accession>
<name>A0A0D6MJ58_9PROT</name>
<keyword evidence="3" id="KW-1185">Reference proteome</keyword>
<protein>
    <recommendedName>
        <fullName evidence="4">Transmembrane protein</fullName>
    </recommendedName>
</protein>
<feature type="transmembrane region" description="Helical" evidence="1">
    <location>
        <begin position="88"/>
        <end position="107"/>
    </location>
</feature>
<gene>
    <name evidence="2" type="ORF">Tasa_010_241</name>
</gene>
<proteinExistence type="predicted"/>
<keyword evidence="1" id="KW-1133">Transmembrane helix</keyword>
<reference evidence="2 3" key="1">
    <citation type="submission" date="2012-10" db="EMBL/GenBank/DDBJ databases">
        <title>Genome sequencing of Tanticharoenia sakaeratensis NBRC 103193.</title>
        <authorList>
            <person name="Azuma Y."/>
            <person name="Hadano H."/>
            <person name="Hirakawa H."/>
            <person name="Matsushita K."/>
        </authorList>
    </citation>
    <scope>NUCLEOTIDE SEQUENCE [LARGE SCALE GENOMIC DNA]</scope>
    <source>
        <strain evidence="2 3">NBRC 103193</strain>
    </source>
</reference>
<dbReference type="Proteomes" id="UP000032679">
    <property type="component" value="Unassembled WGS sequence"/>
</dbReference>